<evidence type="ECO:0000259" key="7">
    <source>
        <dbReference type="Pfam" id="PF13193"/>
    </source>
</evidence>
<feature type="domain" description="AMP-dependent synthetase/ligase" evidence="6">
    <location>
        <begin position="10"/>
        <end position="355"/>
    </location>
</feature>
<dbReference type="InterPro" id="IPR000873">
    <property type="entry name" value="AMP-dep_synth/lig_dom"/>
</dbReference>
<comment type="similarity">
    <text evidence="5">Belongs to the ATP-dependent AMP-binding enzyme family. MenE subfamily.</text>
</comment>
<dbReference type="RefSeq" id="WP_069716859.1">
    <property type="nucleotide sequence ID" value="NZ_MJEH01000016.1"/>
</dbReference>
<dbReference type="OrthoDB" id="9762242at2"/>
<keyword evidence="9" id="KW-1185">Reference proteome</keyword>
<dbReference type="Pfam" id="PF00501">
    <property type="entry name" value="AMP-binding"/>
    <property type="match status" value="1"/>
</dbReference>
<dbReference type="EMBL" id="MJEH01000016">
    <property type="protein sequence ID" value="OEH93146.1"/>
    <property type="molecule type" value="Genomic_DNA"/>
</dbReference>
<dbReference type="AlphaFoldDB" id="A0A1E5LGG6"/>
<dbReference type="Gene3D" id="3.30.300.30">
    <property type="match status" value="1"/>
</dbReference>
<dbReference type="UniPathway" id="UPA01057">
    <property type="reaction ID" value="UER00166"/>
</dbReference>
<feature type="domain" description="AMP-binding enzyme C-terminal" evidence="7">
    <location>
        <begin position="405"/>
        <end position="480"/>
    </location>
</feature>
<accession>A0A1E5LGG6</accession>
<dbReference type="InterPro" id="IPR025110">
    <property type="entry name" value="AMP-bd_C"/>
</dbReference>
<dbReference type="PANTHER" id="PTHR43767:SF1">
    <property type="entry name" value="NONRIBOSOMAL PEPTIDE SYNTHASE PES1 (EUROFUNG)-RELATED"/>
    <property type="match status" value="1"/>
</dbReference>
<protein>
    <recommendedName>
        <fullName evidence="5">2-succinylbenzoate--CoA ligase</fullName>
        <ecNumber evidence="5">6.2.1.26</ecNumber>
    </recommendedName>
    <alternativeName>
        <fullName evidence="5">o-succinylbenzoyl-CoA synthetase</fullName>
        <shortName evidence="5">OSB-CoA synthetase</shortName>
    </alternativeName>
</protein>
<comment type="pathway">
    <text evidence="5">Quinol/quinone metabolism; menaquinone biosynthesis.</text>
</comment>
<dbReference type="PROSITE" id="PS00455">
    <property type="entry name" value="AMP_BINDING"/>
    <property type="match status" value="1"/>
</dbReference>
<dbReference type="GO" id="GO:0008756">
    <property type="term" value="F:o-succinylbenzoate-CoA ligase activity"/>
    <property type="evidence" value="ECO:0007669"/>
    <property type="project" value="UniProtKB-UniRule"/>
</dbReference>
<dbReference type="Pfam" id="PF13193">
    <property type="entry name" value="AMP-binding_C"/>
    <property type="match status" value="1"/>
</dbReference>
<keyword evidence="3 5" id="KW-0547">Nucleotide-binding</keyword>
<comment type="catalytic activity">
    <reaction evidence="5">
        <text>2-succinylbenzoate + ATP + CoA = 2-succinylbenzoyl-CoA + AMP + diphosphate</text>
        <dbReference type="Rhea" id="RHEA:17009"/>
        <dbReference type="ChEBI" id="CHEBI:18325"/>
        <dbReference type="ChEBI" id="CHEBI:30616"/>
        <dbReference type="ChEBI" id="CHEBI:33019"/>
        <dbReference type="ChEBI" id="CHEBI:57287"/>
        <dbReference type="ChEBI" id="CHEBI:57364"/>
        <dbReference type="ChEBI" id="CHEBI:456215"/>
        <dbReference type="EC" id="6.2.1.26"/>
    </reaction>
</comment>
<dbReference type="InterPro" id="IPR050237">
    <property type="entry name" value="ATP-dep_AMP-bd_enzyme"/>
</dbReference>
<dbReference type="InterPro" id="IPR010192">
    <property type="entry name" value="MenE"/>
</dbReference>
<comment type="function">
    <text evidence="5">Converts 2-succinylbenzoate (OSB) to 2-succinylbenzoyl-CoA (OSB-CoA).</text>
</comment>
<evidence type="ECO:0000313" key="9">
    <source>
        <dbReference type="Proteomes" id="UP000095209"/>
    </source>
</evidence>
<gene>
    <name evidence="5" type="primary">menE</name>
    <name evidence="8" type="ORF">BFG57_13460</name>
</gene>
<dbReference type="GO" id="GO:0005524">
    <property type="term" value="F:ATP binding"/>
    <property type="evidence" value="ECO:0007669"/>
    <property type="project" value="UniProtKB-KW"/>
</dbReference>
<evidence type="ECO:0000313" key="8">
    <source>
        <dbReference type="EMBL" id="OEH93146.1"/>
    </source>
</evidence>
<dbReference type="Proteomes" id="UP000095209">
    <property type="component" value="Unassembled WGS sequence"/>
</dbReference>
<dbReference type="STRING" id="1305675.BFG57_13460"/>
<evidence type="ECO:0000256" key="4">
    <source>
        <dbReference type="ARBA" id="ARBA00022840"/>
    </source>
</evidence>
<dbReference type="InterPro" id="IPR020845">
    <property type="entry name" value="AMP-binding_CS"/>
</dbReference>
<sequence>MSEKMPNWLKQRAYLTPERPAIITKHETLSFQELLIRVEQLADQLTTVGVRQGMHCALLIQNNIDSIVLIRALETIGAISVMLNIRLTEKELAWQMNDADVSYCFYTSDFQDKALTAGKEVQSIKLYSITQVKSLKTSSSSSRSMFKLDELHTIMYTSGTTGKPKGVMMTYGNHWWSAIGSSLNLGIAEKDRWLICVPLFHVSGLSILMRSLFYGITIVLHERFEADAVNTSIINEQVTMISVVSAMLTTMLKQLGEETYPENLRCVLLGGGPAPMPLLELCKHKRVPVFQTYGMTETASQIVTLSPEYMLSKLGSAGKPLFPAQLRIVQDGQDMERNNEGEIVVCGPNVTKGYYKRPDATEITIQQGWLHTGDMGYLDKDGFLYVLDRRSDLIISGGENIYPAEIESVLLEHPSVLEVGVCGVESERWGEVPAAVLVFEKNSFCSGIELKQFLEERLAKYKIPKVFYSVEKLPRNASMKLLRRTLKSWIKHEKLTLLH</sequence>
<proteinExistence type="inferred from homology"/>
<keyword evidence="1 5" id="KW-0474">Menaquinone biosynthesis</keyword>
<evidence type="ECO:0000256" key="3">
    <source>
        <dbReference type="ARBA" id="ARBA00022741"/>
    </source>
</evidence>
<dbReference type="PANTHER" id="PTHR43767">
    <property type="entry name" value="LONG-CHAIN-FATTY-ACID--COA LIGASE"/>
    <property type="match status" value="1"/>
</dbReference>
<keyword evidence="2 5" id="KW-0436">Ligase</keyword>
<dbReference type="EC" id="6.2.1.26" evidence="5"/>
<dbReference type="NCBIfam" id="NF002966">
    <property type="entry name" value="PRK03640.1"/>
    <property type="match status" value="1"/>
</dbReference>
<name>A0A1E5LGG6_9BACI</name>
<dbReference type="HAMAP" id="MF_00731">
    <property type="entry name" value="MenE"/>
    <property type="match status" value="1"/>
</dbReference>
<evidence type="ECO:0000256" key="5">
    <source>
        <dbReference type="HAMAP-Rule" id="MF_00731"/>
    </source>
</evidence>
<evidence type="ECO:0000256" key="2">
    <source>
        <dbReference type="ARBA" id="ARBA00022598"/>
    </source>
</evidence>
<evidence type="ECO:0000256" key="1">
    <source>
        <dbReference type="ARBA" id="ARBA00022428"/>
    </source>
</evidence>
<comment type="caution">
    <text evidence="8">The sequence shown here is derived from an EMBL/GenBank/DDBJ whole genome shotgun (WGS) entry which is preliminary data.</text>
</comment>
<dbReference type="NCBIfam" id="TIGR01923">
    <property type="entry name" value="menE"/>
    <property type="match status" value="1"/>
</dbReference>
<dbReference type="InterPro" id="IPR042099">
    <property type="entry name" value="ANL_N_sf"/>
</dbReference>
<dbReference type="InterPro" id="IPR045851">
    <property type="entry name" value="AMP-bd_C_sf"/>
</dbReference>
<organism evidence="8 9">
    <name type="scientific">Bacillus solimangrovi</name>
    <dbReference type="NCBI Taxonomy" id="1305675"/>
    <lineage>
        <taxon>Bacteria</taxon>
        <taxon>Bacillati</taxon>
        <taxon>Bacillota</taxon>
        <taxon>Bacilli</taxon>
        <taxon>Bacillales</taxon>
        <taxon>Bacillaceae</taxon>
        <taxon>Bacillus</taxon>
    </lineage>
</organism>
<dbReference type="Gene3D" id="3.40.50.12780">
    <property type="entry name" value="N-terminal domain of ligase-like"/>
    <property type="match status" value="1"/>
</dbReference>
<dbReference type="SUPFAM" id="SSF56801">
    <property type="entry name" value="Acetyl-CoA synthetase-like"/>
    <property type="match status" value="1"/>
</dbReference>
<comment type="pathway">
    <text evidence="5">Quinol/quinone metabolism; 1,4-dihydroxy-2-naphthoate biosynthesis; 1,4-dihydroxy-2-naphthoate from chorismate: step 5/7.</text>
</comment>
<keyword evidence="4 5" id="KW-0067">ATP-binding</keyword>
<evidence type="ECO:0000259" key="6">
    <source>
        <dbReference type="Pfam" id="PF00501"/>
    </source>
</evidence>
<dbReference type="GO" id="GO:0009234">
    <property type="term" value="P:menaquinone biosynthetic process"/>
    <property type="evidence" value="ECO:0007669"/>
    <property type="project" value="UniProtKB-UniRule"/>
</dbReference>
<reference evidence="8 9" key="1">
    <citation type="submission" date="2016-08" db="EMBL/GenBank/DDBJ databases">
        <title>Genome of Bacillus solimangrovi GH2-4.</title>
        <authorList>
            <person name="Lim S."/>
            <person name="Kim B.-C."/>
        </authorList>
    </citation>
    <scope>NUCLEOTIDE SEQUENCE [LARGE SCALE GENOMIC DNA]</scope>
    <source>
        <strain evidence="8 9">GH2-4</strain>
    </source>
</reference>
<dbReference type="UniPathway" id="UPA00079"/>